<accession>A0A5C6RXI8</accession>
<proteinExistence type="predicted"/>
<keyword evidence="2" id="KW-1185">Reference proteome</keyword>
<dbReference type="Proteomes" id="UP000321721">
    <property type="component" value="Unassembled WGS sequence"/>
</dbReference>
<protein>
    <recommendedName>
        <fullName evidence="3">TonB C-terminal domain-containing protein</fullName>
    </recommendedName>
</protein>
<evidence type="ECO:0000313" key="1">
    <source>
        <dbReference type="EMBL" id="TXB66883.1"/>
    </source>
</evidence>
<comment type="caution">
    <text evidence="1">The sequence shown here is derived from an EMBL/GenBank/DDBJ whole genome shotgun (WGS) entry which is preliminary data.</text>
</comment>
<dbReference type="EMBL" id="VOOS01000001">
    <property type="protein sequence ID" value="TXB66883.1"/>
    <property type="molecule type" value="Genomic_DNA"/>
</dbReference>
<dbReference type="RefSeq" id="WP_147097912.1">
    <property type="nucleotide sequence ID" value="NZ_VOOS01000001.1"/>
</dbReference>
<evidence type="ECO:0008006" key="3">
    <source>
        <dbReference type="Google" id="ProtNLM"/>
    </source>
</evidence>
<sequence length="109" mass="12578">MKTLAITIAILTSGLINNTYAGGGNFNIKDKLQKVVKFENNKLPIEKNKTAFVKVSFKIDAQGKIEIIDTNYSDELVKEQLMLKLNELKIEEKHDPNKVYYYNFTFKKM</sequence>
<evidence type="ECO:0000313" key="2">
    <source>
        <dbReference type="Proteomes" id="UP000321721"/>
    </source>
</evidence>
<organism evidence="1 2">
    <name type="scientific">Vicingus serpentipes</name>
    <dbReference type="NCBI Taxonomy" id="1926625"/>
    <lineage>
        <taxon>Bacteria</taxon>
        <taxon>Pseudomonadati</taxon>
        <taxon>Bacteroidota</taxon>
        <taxon>Flavobacteriia</taxon>
        <taxon>Flavobacteriales</taxon>
        <taxon>Vicingaceae</taxon>
        <taxon>Vicingus</taxon>
    </lineage>
</organism>
<dbReference type="AlphaFoldDB" id="A0A5C6RXI8"/>
<name>A0A5C6RXI8_9FLAO</name>
<reference evidence="1 2" key="1">
    <citation type="submission" date="2019-08" db="EMBL/GenBank/DDBJ databases">
        <title>Genome of Vicingus serpentipes NCIMB 15042.</title>
        <authorList>
            <person name="Bowman J.P."/>
        </authorList>
    </citation>
    <scope>NUCLEOTIDE SEQUENCE [LARGE SCALE GENOMIC DNA]</scope>
    <source>
        <strain evidence="1 2">NCIMB 15042</strain>
    </source>
</reference>
<gene>
    <name evidence="1" type="ORF">FRY74_01495</name>
</gene>